<proteinExistence type="predicted"/>
<accession>A0A8R1EMJ6</accession>
<organism evidence="1 2">
    <name type="scientific">Caenorhabditis japonica</name>
    <dbReference type="NCBI Taxonomy" id="281687"/>
    <lineage>
        <taxon>Eukaryota</taxon>
        <taxon>Metazoa</taxon>
        <taxon>Ecdysozoa</taxon>
        <taxon>Nematoda</taxon>
        <taxon>Chromadorea</taxon>
        <taxon>Rhabditida</taxon>
        <taxon>Rhabditina</taxon>
        <taxon>Rhabditomorpha</taxon>
        <taxon>Rhabditoidea</taxon>
        <taxon>Rhabditidae</taxon>
        <taxon>Peloderinae</taxon>
        <taxon>Caenorhabditis</taxon>
    </lineage>
</organism>
<dbReference type="Proteomes" id="UP000005237">
    <property type="component" value="Unassembled WGS sequence"/>
</dbReference>
<protein>
    <submittedName>
        <fullName evidence="1">Uncharacterized protein</fullName>
    </submittedName>
</protein>
<reference evidence="1" key="2">
    <citation type="submission" date="2022-06" db="UniProtKB">
        <authorList>
            <consortium name="EnsemblMetazoa"/>
        </authorList>
    </citation>
    <scope>IDENTIFICATION</scope>
    <source>
        <strain evidence="1">DF5081</strain>
    </source>
</reference>
<sequence length="143" mass="15958">MVFLPKITQYEHRKYSKMQKATRGLKVSKRLCVRVNSSAIRPLHRAAAFVCSLTGLNRTPLFIRPGQPSLPTGCPWRRSAWHGRSVDVDADTHRTPPLTSSTQVYRQEAGSQTPATTPGGLAKIKTVHARETEVRECSFYPLG</sequence>
<evidence type="ECO:0000313" key="2">
    <source>
        <dbReference type="Proteomes" id="UP000005237"/>
    </source>
</evidence>
<dbReference type="EnsemblMetazoa" id="CJA40056.1">
    <property type="protein sequence ID" value="CJA40056.1"/>
    <property type="gene ID" value="WBGene00215904"/>
</dbReference>
<dbReference type="AlphaFoldDB" id="A0A8R1EMJ6"/>
<keyword evidence="2" id="KW-1185">Reference proteome</keyword>
<name>A0A8R1EMJ6_CAEJA</name>
<evidence type="ECO:0000313" key="1">
    <source>
        <dbReference type="EnsemblMetazoa" id="CJA40056.1"/>
    </source>
</evidence>
<reference evidence="2" key="1">
    <citation type="submission" date="2010-08" db="EMBL/GenBank/DDBJ databases">
        <authorList>
            <consortium name="Caenorhabditis japonica Sequencing Consortium"/>
            <person name="Wilson R.K."/>
        </authorList>
    </citation>
    <scope>NUCLEOTIDE SEQUENCE [LARGE SCALE GENOMIC DNA]</scope>
    <source>
        <strain evidence="2">DF5081</strain>
    </source>
</reference>